<proteinExistence type="predicted"/>
<dbReference type="Proteomes" id="UP001205612">
    <property type="component" value="Unassembled WGS sequence"/>
</dbReference>
<evidence type="ECO:0000313" key="2">
    <source>
        <dbReference type="EMBL" id="MCS0602235.1"/>
    </source>
</evidence>
<feature type="region of interest" description="Disordered" evidence="1">
    <location>
        <begin position="54"/>
        <end position="77"/>
    </location>
</feature>
<accession>A0ABT2B291</accession>
<name>A0ABT2B291_9ACTN</name>
<feature type="compositionally biased region" description="Basic and acidic residues" evidence="1">
    <location>
        <begin position="68"/>
        <end position="77"/>
    </location>
</feature>
<comment type="caution">
    <text evidence="2">The sequence shown here is derived from an EMBL/GenBank/DDBJ whole genome shotgun (WGS) entry which is preliminary data.</text>
</comment>
<sequence length="97" mass="10542">MGLVVREPLTPVPRCPEPATKGETCTADAHGETVTIHDVGGGLREVTITRRHGKVEAEASSQTLGEPGLRRLLDTLHPVSDRELEGLMREKTIEHTP</sequence>
<evidence type="ECO:0000313" key="3">
    <source>
        <dbReference type="Proteomes" id="UP001205612"/>
    </source>
</evidence>
<dbReference type="RefSeq" id="WP_258778749.1">
    <property type="nucleotide sequence ID" value="NZ_JANUGP010000008.1"/>
</dbReference>
<dbReference type="EMBL" id="JANUGP010000008">
    <property type="protein sequence ID" value="MCS0602235.1"/>
    <property type="molecule type" value="Genomic_DNA"/>
</dbReference>
<evidence type="ECO:0000256" key="1">
    <source>
        <dbReference type="SAM" id="MobiDB-lite"/>
    </source>
</evidence>
<organism evidence="2 3">
    <name type="scientific">Streptomyces pyxinicus</name>
    <dbReference type="NCBI Taxonomy" id="2970331"/>
    <lineage>
        <taxon>Bacteria</taxon>
        <taxon>Bacillati</taxon>
        <taxon>Actinomycetota</taxon>
        <taxon>Actinomycetes</taxon>
        <taxon>Kitasatosporales</taxon>
        <taxon>Streptomycetaceae</taxon>
        <taxon>Streptomyces</taxon>
    </lineage>
</organism>
<reference evidence="2 3" key="1">
    <citation type="submission" date="2022-08" db="EMBL/GenBank/DDBJ databases">
        <authorList>
            <person name="Somphong A."/>
            <person name="Phongsopitanun W."/>
        </authorList>
    </citation>
    <scope>NUCLEOTIDE SEQUENCE [LARGE SCALE GENOMIC DNA]</scope>
    <source>
        <strain evidence="2 3">LP11</strain>
    </source>
</reference>
<keyword evidence="3" id="KW-1185">Reference proteome</keyword>
<feature type="region of interest" description="Disordered" evidence="1">
    <location>
        <begin position="1"/>
        <end position="26"/>
    </location>
</feature>
<protein>
    <submittedName>
        <fullName evidence="2">Uncharacterized protein</fullName>
    </submittedName>
</protein>
<gene>
    <name evidence="2" type="ORF">NX794_13610</name>
</gene>